<dbReference type="InterPro" id="IPR036412">
    <property type="entry name" value="HAD-like_sf"/>
</dbReference>
<dbReference type="Gene3D" id="3.40.50.1000">
    <property type="entry name" value="HAD superfamily/HAD-like"/>
    <property type="match status" value="1"/>
</dbReference>
<name>A0ABW1GB12_9ACTN</name>
<proteinExistence type="predicted"/>
<evidence type="ECO:0000313" key="1">
    <source>
        <dbReference type="EMBL" id="MFC5910822.1"/>
    </source>
</evidence>
<dbReference type="Pfam" id="PF00702">
    <property type="entry name" value="Hydrolase"/>
    <property type="match status" value="1"/>
</dbReference>
<dbReference type="PRINTS" id="PR00413">
    <property type="entry name" value="HADHALOGNASE"/>
</dbReference>
<dbReference type="SUPFAM" id="SSF56784">
    <property type="entry name" value="HAD-like"/>
    <property type="match status" value="1"/>
</dbReference>
<dbReference type="InterPro" id="IPR006439">
    <property type="entry name" value="HAD-SF_hydro_IA"/>
</dbReference>
<dbReference type="EC" id="3.1.3.-" evidence="1"/>
<dbReference type="InterPro" id="IPR023214">
    <property type="entry name" value="HAD_sf"/>
</dbReference>
<keyword evidence="2" id="KW-1185">Reference proteome</keyword>
<sequence>MKDHETEAVLFDFSGTLFRIEPVLDWYRAEAPAGLTEEQLAVTARALAEAGAQPGGPQPLLPPPGWETRDDSAELHRRLYTAQARAVLGDDDLADRLYRRHRQPAAWRSYPDTAAVLKQLRARGIPVALVSNIGWDPRPVLAAHGVDDLVDAYVLSYRLGVSKPEPEIFRAACRAVGADPARTLMVGDDLTADGGARSLGCSFLHVRADREEGLLEGVLAHVGG</sequence>
<dbReference type="PANTHER" id="PTHR46649:SF4">
    <property type="entry name" value="HALOACID DEHALOGENASE-LIKE HYDROLASE (HAD) SUPERFAMILY PROTEIN"/>
    <property type="match status" value="1"/>
</dbReference>
<dbReference type="Proteomes" id="UP001596174">
    <property type="component" value="Unassembled WGS sequence"/>
</dbReference>
<accession>A0ABW1GB12</accession>
<dbReference type="SFLD" id="SFLDG01129">
    <property type="entry name" value="C1.5:_HAD__Beta-PGM__Phosphata"/>
    <property type="match status" value="1"/>
</dbReference>
<comment type="caution">
    <text evidence="1">The sequence shown here is derived from an EMBL/GenBank/DDBJ whole genome shotgun (WGS) entry which is preliminary data.</text>
</comment>
<dbReference type="RefSeq" id="WP_380588682.1">
    <property type="nucleotide sequence ID" value="NZ_JBHSQJ010000137.1"/>
</dbReference>
<protein>
    <submittedName>
        <fullName evidence="1">HAD family hydrolase</fullName>
        <ecNumber evidence="1">3.1.3.-</ecNumber>
    </submittedName>
</protein>
<organism evidence="1 2">
    <name type="scientific">Streptacidiphilus monticola</name>
    <dbReference type="NCBI Taxonomy" id="2161674"/>
    <lineage>
        <taxon>Bacteria</taxon>
        <taxon>Bacillati</taxon>
        <taxon>Actinomycetota</taxon>
        <taxon>Actinomycetes</taxon>
        <taxon>Kitasatosporales</taxon>
        <taxon>Streptomycetaceae</taxon>
        <taxon>Streptacidiphilus</taxon>
    </lineage>
</organism>
<dbReference type="EMBL" id="JBHSQJ010000137">
    <property type="protein sequence ID" value="MFC5910822.1"/>
    <property type="molecule type" value="Genomic_DNA"/>
</dbReference>
<reference evidence="2" key="1">
    <citation type="journal article" date="2019" name="Int. J. Syst. Evol. Microbiol.">
        <title>The Global Catalogue of Microorganisms (GCM) 10K type strain sequencing project: providing services to taxonomists for standard genome sequencing and annotation.</title>
        <authorList>
            <consortium name="The Broad Institute Genomics Platform"/>
            <consortium name="The Broad Institute Genome Sequencing Center for Infectious Disease"/>
            <person name="Wu L."/>
            <person name="Ma J."/>
        </authorList>
    </citation>
    <scope>NUCLEOTIDE SEQUENCE [LARGE SCALE GENOMIC DNA]</scope>
    <source>
        <strain evidence="2">JCM 4816</strain>
    </source>
</reference>
<keyword evidence="1" id="KW-0378">Hydrolase</keyword>
<dbReference type="PANTHER" id="PTHR46649">
    <property type="match status" value="1"/>
</dbReference>
<dbReference type="GO" id="GO:0016787">
    <property type="term" value="F:hydrolase activity"/>
    <property type="evidence" value="ECO:0007669"/>
    <property type="project" value="UniProtKB-KW"/>
</dbReference>
<evidence type="ECO:0000313" key="2">
    <source>
        <dbReference type="Proteomes" id="UP001596174"/>
    </source>
</evidence>
<gene>
    <name evidence="1" type="ORF">ACFP3V_26905</name>
</gene>
<dbReference type="SFLD" id="SFLDS00003">
    <property type="entry name" value="Haloacid_Dehalogenase"/>
    <property type="match status" value="1"/>
</dbReference>
<dbReference type="NCBIfam" id="TIGR01549">
    <property type="entry name" value="HAD-SF-IA-v1"/>
    <property type="match status" value="1"/>
</dbReference>
<dbReference type="NCBIfam" id="TIGR01509">
    <property type="entry name" value="HAD-SF-IA-v3"/>
    <property type="match status" value="1"/>
</dbReference>